<keyword evidence="3" id="KW-1185">Reference proteome</keyword>
<comment type="similarity">
    <text evidence="1">Belongs to the HesB/IscA family.</text>
</comment>
<dbReference type="GO" id="GO:0016226">
    <property type="term" value="P:iron-sulfur cluster assembly"/>
    <property type="evidence" value="ECO:0007669"/>
    <property type="project" value="InterPro"/>
</dbReference>
<evidence type="ECO:0000256" key="1">
    <source>
        <dbReference type="ARBA" id="ARBA00006718"/>
    </source>
</evidence>
<dbReference type="STRING" id="1081109.A0A162IUF9"/>
<reference evidence="2 3" key="1">
    <citation type="journal article" date="2016" name="Genome Biol. Evol.">
        <title>Divergent and convergent evolution of fungal pathogenicity.</title>
        <authorList>
            <person name="Shang Y."/>
            <person name="Xiao G."/>
            <person name="Zheng P."/>
            <person name="Cen K."/>
            <person name="Zhan S."/>
            <person name="Wang C."/>
        </authorList>
    </citation>
    <scope>NUCLEOTIDE SEQUENCE [LARGE SCALE GENOMIC DNA]</scope>
    <source>
        <strain evidence="2 3">RCEF 2490</strain>
    </source>
</reference>
<evidence type="ECO:0000313" key="3">
    <source>
        <dbReference type="Proteomes" id="UP000078544"/>
    </source>
</evidence>
<accession>A0A162IUF9</accession>
<dbReference type="GO" id="GO:0051537">
    <property type="term" value="F:2 iron, 2 sulfur cluster binding"/>
    <property type="evidence" value="ECO:0007669"/>
    <property type="project" value="TreeGrafter"/>
</dbReference>
<sequence length="239" mass="25761">MVGLGCVNSISAARSFAQIAKRGFCSGPAAAAVRSLGPLDFLLPRVPVSTADCHAAFLLRKSRLAGKHARPKVTAPQDQRRSFTATAHRNATTCILNPLTDEDGKEVTLDITPRAAKRLSEIMKKDDNPNLALRVQVTTGGCHGFQYLLSLVTIPPKDTAEWSKAVNEDDIIFQFSPDQGEMESLSSNAPKVILNEPSLDMLKGSKVDYTMELIGSQFKIIDNPFAAASCGCGTSFHVK</sequence>
<dbReference type="OrthoDB" id="1938621at2759"/>
<dbReference type="AlphaFoldDB" id="A0A162IUF9"/>
<dbReference type="Gene3D" id="2.60.300.12">
    <property type="entry name" value="HesB-like domain"/>
    <property type="match status" value="1"/>
</dbReference>
<protein>
    <submittedName>
        <fullName evidence="2">FeS cluster biogenesis</fullName>
    </submittedName>
</protein>
<comment type="caution">
    <text evidence="2">The sequence shown here is derived from an EMBL/GenBank/DDBJ whole genome shotgun (WGS) entry which is preliminary data.</text>
</comment>
<dbReference type="InterPro" id="IPR035903">
    <property type="entry name" value="HesB-like_dom_sf"/>
</dbReference>
<dbReference type="GO" id="GO:0005506">
    <property type="term" value="F:iron ion binding"/>
    <property type="evidence" value="ECO:0007669"/>
    <property type="project" value="TreeGrafter"/>
</dbReference>
<dbReference type="GO" id="GO:0051539">
    <property type="term" value="F:4 iron, 4 sulfur cluster binding"/>
    <property type="evidence" value="ECO:0007669"/>
    <property type="project" value="TreeGrafter"/>
</dbReference>
<dbReference type="NCBIfam" id="TIGR00049">
    <property type="entry name" value="iron-sulfur cluster assembly accessory protein"/>
    <property type="match status" value="1"/>
</dbReference>
<organism evidence="2 3">
    <name type="scientific">Moelleriella libera RCEF 2490</name>
    <dbReference type="NCBI Taxonomy" id="1081109"/>
    <lineage>
        <taxon>Eukaryota</taxon>
        <taxon>Fungi</taxon>
        <taxon>Dikarya</taxon>
        <taxon>Ascomycota</taxon>
        <taxon>Pezizomycotina</taxon>
        <taxon>Sordariomycetes</taxon>
        <taxon>Hypocreomycetidae</taxon>
        <taxon>Hypocreales</taxon>
        <taxon>Clavicipitaceae</taxon>
        <taxon>Moelleriella</taxon>
    </lineage>
</organism>
<evidence type="ECO:0000313" key="2">
    <source>
        <dbReference type="EMBL" id="KZZ98552.1"/>
    </source>
</evidence>
<dbReference type="PANTHER" id="PTHR43011">
    <property type="entry name" value="IRON-SULFUR CLUSTER ASSEMBLY 2 HOMOLOG, MITOCHONDRIAL"/>
    <property type="match status" value="1"/>
</dbReference>
<gene>
    <name evidence="2" type="ORF">AAL_03070</name>
</gene>
<dbReference type="GO" id="GO:0005739">
    <property type="term" value="C:mitochondrion"/>
    <property type="evidence" value="ECO:0007669"/>
    <property type="project" value="TreeGrafter"/>
</dbReference>
<name>A0A162IUF9_9HYPO</name>
<dbReference type="SUPFAM" id="SSF89360">
    <property type="entry name" value="HesB-like domain"/>
    <property type="match status" value="1"/>
</dbReference>
<proteinExistence type="inferred from homology"/>
<dbReference type="PANTHER" id="PTHR43011:SF1">
    <property type="entry name" value="IRON-SULFUR CLUSTER ASSEMBLY 2 HOMOLOG, MITOCHONDRIAL"/>
    <property type="match status" value="1"/>
</dbReference>
<dbReference type="EMBL" id="AZGY01000005">
    <property type="protein sequence ID" value="KZZ98552.1"/>
    <property type="molecule type" value="Genomic_DNA"/>
</dbReference>
<dbReference type="Proteomes" id="UP000078544">
    <property type="component" value="Unassembled WGS sequence"/>
</dbReference>
<dbReference type="InterPro" id="IPR016092">
    <property type="entry name" value="ATAP"/>
</dbReference>